<sequence length="62" mass="6696">MHRPSNIEAPFRGRASRVAPAPGRPPFRRPGFGPAPRPGQLSAAQNRWIRSQASFSSASEVA</sequence>
<comment type="caution">
    <text evidence="2">The sequence shown here is derived from an EMBL/GenBank/DDBJ whole genome shotgun (WGS) entry which is preliminary data.</text>
</comment>
<evidence type="ECO:0000256" key="1">
    <source>
        <dbReference type="SAM" id="MobiDB-lite"/>
    </source>
</evidence>
<evidence type="ECO:0000313" key="2">
    <source>
        <dbReference type="EMBL" id="GGL85333.1"/>
    </source>
</evidence>
<reference evidence="2" key="2">
    <citation type="submission" date="2020-09" db="EMBL/GenBank/DDBJ databases">
        <authorList>
            <person name="Sun Q."/>
            <person name="Zhou Y."/>
        </authorList>
    </citation>
    <scope>NUCLEOTIDE SEQUENCE</scope>
    <source>
        <strain evidence="2">CGMCC 1.6293</strain>
    </source>
</reference>
<organism evidence="2 3">
    <name type="scientific">Pseudooceanicola nanhaiensis</name>
    <dbReference type="NCBI Taxonomy" id="375761"/>
    <lineage>
        <taxon>Bacteria</taxon>
        <taxon>Pseudomonadati</taxon>
        <taxon>Pseudomonadota</taxon>
        <taxon>Alphaproteobacteria</taxon>
        <taxon>Rhodobacterales</taxon>
        <taxon>Paracoccaceae</taxon>
        <taxon>Pseudooceanicola</taxon>
    </lineage>
</organism>
<name>A0A917W9J5_9RHOB</name>
<feature type="region of interest" description="Disordered" evidence="1">
    <location>
        <begin position="1"/>
        <end position="46"/>
    </location>
</feature>
<evidence type="ECO:0000313" key="3">
    <source>
        <dbReference type="Proteomes" id="UP000649829"/>
    </source>
</evidence>
<dbReference type="EMBL" id="BMLF01000001">
    <property type="protein sequence ID" value="GGL85333.1"/>
    <property type="molecule type" value="Genomic_DNA"/>
</dbReference>
<reference evidence="2" key="1">
    <citation type="journal article" date="2014" name="Int. J. Syst. Evol. Microbiol.">
        <title>Complete genome sequence of Corynebacterium casei LMG S-19264T (=DSM 44701T), isolated from a smear-ripened cheese.</title>
        <authorList>
            <consortium name="US DOE Joint Genome Institute (JGI-PGF)"/>
            <person name="Walter F."/>
            <person name="Albersmeier A."/>
            <person name="Kalinowski J."/>
            <person name="Ruckert C."/>
        </authorList>
    </citation>
    <scope>NUCLEOTIDE SEQUENCE</scope>
    <source>
        <strain evidence="2">CGMCC 1.6293</strain>
    </source>
</reference>
<keyword evidence="3" id="KW-1185">Reference proteome</keyword>
<dbReference type="Proteomes" id="UP000649829">
    <property type="component" value="Unassembled WGS sequence"/>
</dbReference>
<gene>
    <name evidence="2" type="ORF">GCM10011534_04070</name>
</gene>
<accession>A0A917W9J5</accession>
<proteinExistence type="predicted"/>
<protein>
    <submittedName>
        <fullName evidence="2">Uncharacterized protein</fullName>
    </submittedName>
</protein>
<dbReference type="AlphaFoldDB" id="A0A917W9J5"/>